<feature type="compositionally biased region" description="Gly residues" evidence="1">
    <location>
        <begin position="138"/>
        <end position="153"/>
    </location>
</feature>
<organism evidence="2 3">
    <name type="scientific">Conger conger</name>
    <name type="common">Conger eel</name>
    <name type="synonym">Muraena conger</name>
    <dbReference type="NCBI Taxonomy" id="82655"/>
    <lineage>
        <taxon>Eukaryota</taxon>
        <taxon>Metazoa</taxon>
        <taxon>Chordata</taxon>
        <taxon>Craniata</taxon>
        <taxon>Vertebrata</taxon>
        <taxon>Euteleostomi</taxon>
        <taxon>Actinopterygii</taxon>
        <taxon>Neopterygii</taxon>
        <taxon>Teleostei</taxon>
        <taxon>Anguilliformes</taxon>
        <taxon>Congridae</taxon>
        <taxon>Conger</taxon>
    </lineage>
</organism>
<evidence type="ECO:0000256" key="1">
    <source>
        <dbReference type="SAM" id="MobiDB-lite"/>
    </source>
</evidence>
<sequence length="188" mass="18849">MMDPKSPSTSCLTTCSAVRGTVTLRGAVFSFRVAVPHDHGPVCTRHHRDVQRPQQSVGEPVPAEDASLVEPVAGRGDLPLHGPALPHPVCGPTPDDLPDPAAFLAPVGDSAEDVSARHPDGRGAEVPGPELHRAGLRPGAGGGAGPQEAGPGGSARAAGACPSGPEGRVLVLCAGLRPPAGVDLQPGL</sequence>
<feature type="region of interest" description="Disordered" evidence="1">
    <location>
        <begin position="42"/>
        <end position="98"/>
    </location>
</feature>
<proteinExistence type="predicted"/>
<name>A0A9Q1HZ47_CONCO</name>
<accession>A0A9Q1HZ47</accession>
<reference evidence="2" key="1">
    <citation type="journal article" date="2023" name="Science">
        <title>Genome structures resolve the early diversification of teleost fishes.</title>
        <authorList>
            <person name="Parey E."/>
            <person name="Louis A."/>
            <person name="Montfort J."/>
            <person name="Bouchez O."/>
            <person name="Roques C."/>
            <person name="Iampietro C."/>
            <person name="Lluch J."/>
            <person name="Castinel A."/>
            <person name="Donnadieu C."/>
            <person name="Desvignes T."/>
            <person name="Floi Bucao C."/>
            <person name="Jouanno E."/>
            <person name="Wen M."/>
            <person name="Mejri S."/>
            <person name="Dirks R."/>
            <person name="Jansen H."/>
            <person name="Henkel C."/>
            <person name="Chen W.J."/>
            <person name="Zahm M."/>
            <person name="Cabau C."/>
            <person name="Klopp C."/>
            <person name="Thompson A.W."/>
            <person name="Robinson-Rechavi M."/>
            <person name="Braasch I."/>
            <person name="Lecointre G."/>
            <person name="Bobe J."/>
            <person name="Postlethwait J.H."/>
            <person name="Berthelot C."/>
            <person name="Roest Crollius H."/>
            <person name="Guiguen Y."/>
        </authorList>
    </citation>
    <scope>NUCLEOTIDE SEQUENCE</scope>
    <source>
        <strain evidence="2">Concon-B</strain>
    </source>
</reference>
<feature type="compositionally biased region" description="Low complexity" evidence="1">
    <location>
        <begin position="154"/>
        <end position="163"/>
    </location>
</feature>
<gene>
    <name evidence="2" type="ORF">COCON_G00100740</name>
</gene>
<evidence type="ECO:0000313" key="3">
    <source>
        <dbReference type="Proteomes" id="UP001152803"/>
    </source>
</evidence>
<dbReference type="AlphaFoldDB" id="A0A9Q1HZ47"/>
<evidence type="ECO:0000313" key="2">
    <source>
        <dbReference type="EMBL" id="KAJ8271215.1"/>
    </source>
</evidence>
<protein>
    <submittedName>
        <fullName evidence="2">Uncharacterized protein</fullName>
    </submittedName>
</protein>
<feature type="compositionally biased region" description="Basic and acidic residues" evidence="1">
    <location>
        <begin position="114"/>
        <end position="123"/>
    </location>
</feature>
<keyword evidence="3" id="KW-1185">Reference proteome</keyword>
<dbReference type="EMBL" id="JAFJMO010000007">
    <property type="protein sequence ID" value="KAJ8271215.1"/>
    <property type="molecule type" value="Genomic_DNA"/>
</dbReference>
<dbReference type="Proteomes" id="UP001152803">
    <property type="component" value="Unassembled WGS sequence"/>
</dbReference>
<feature type="region of interest" description="Disordered" evidence="1">
    <location>
        <begin position="110"/>
        <end position="163"/>
    </location>
</feature>
<comment type="caution">
    <text evidence="2">The sequence shown here is derived from an EMBL/GenBank/DDBJ whole genome shotgun (WGS) entry which is preliminary data.</text>
</comment>